<dbReference type="SUPFAM" id="SSF53474">
    <property type="entry name" value="alpha/beta-Hydrolases"/>
    <property type="match status" value="1"/>
</dbReference>
<keyword evidence="1" id="KW-0732">Signal</keyword>
<evidence type="ECO:0000313" key="4">
    <source>
        <dbReference type="Proteomes" id="UP000061809"/>
    </source>
</evidence>
<dbReference type="PRINTS" id="PR00111">
    <property type="entry name" value="ABHYDROLASE"/>
</dbReference>
<accession>A0A0N7IG16</accession>
<reference evidence="3 4" key="1">
    <citation type="journal article" date="2015" name="Science">
        <title>Genetic determinants of in vivo fitness and diet responsiveness in multiple human gut Bacteroides.</title>
        <authorList>
            <person name="Wu M."/>
            <person name="McNulty N.P."/>
            <person name="Rodionov D.A."/>
            <person name="Khoroshkin M.S."/>
            <person name="Griffin N.W."/>
            <person name="Cheng J."/>
            <person name="Latreille P."/>
            <person name="Kerstetter R.A."/>
            <person name="Terrapon N."/>
            <person name="Henrissat B."/>
            <person name="Osterman A.L."/>
            <person name="Gordon J.I."/>
        </authorList>
    </citation>
    <scope>NUCLEOTIDE SEQUENCE [LARGE SCALE GENOMIC DNA]</scope>
    <source>
        <strain evidence="3 4">WH2</strain>
    </source>
</reference>
<dbReference type="Gene3D" id="3.40.50.1820">
    <property type="entry name" value="alpha/beta hydrolase"/>
    <property type="match status" value="1"/>
</dbReference>
<dbReference type="RefSeq" id="WP_033160675.1">
    <property type="nucleotide sequence ID" value="NZ_CP012801.1"/>
</dbReference>
<organism evidence="3 4">
    <name type="scientific">Bacteroides cellulosilyticus</name>
    <dbReference type="NCBI Taxonomy" id="246787"/>
    <lineage>
        <taxon>Bacteria</taxon>
        <taxon>Pseudomonadati</taxon>
        <taxon>Bacteroidota</taxon>
        <taxon>Bacteroidia</taxon>
        <taxon>Bacteroidales</taxon>
        <taxon>Bacteroidaceae</taxon>
        <taxon>Bacteroides</taxon>
    </lineage>
</organism>
<dbReference type="Proteomes" id="UP000061809">
    <property type="component" value="Chromosome"/>
</dbReference>
<dbReference type="GO" id="GO:0004742">
    <property type="term" value="F:dihydrolipoyllysine-residue acetyltransferase activity"/>
    <property type="evidence" value="ECO:0007669"/>
    <property type="project" value="UniProtKB-EC"/>
</dbReference>
<dbReference type="EMBL" id="CP012801">
    <property type="protein sequence ID" value="ALJ61747.1"/>
    <property type="molecule type" value="Genomic_DNA"/>
</dbReference>
<evidence type="ECO:0000313" key="3">
    <source>
        <dbReference type="EMBL" id="ALJ61747.1"/>
    </source>
</evidence>
<keyword evidence="3" id="KW-0808">Transferase</keyword>
<evidence type="ECO:0000256" key="1">
    <source>
        <dbReference type="SAM" id="SignalP"/>
    </source>
</evidence>
<dbReference type="PATRIC" id="fig|246787.4.peg.4684"/>
<dbReference type="InterPro" id="IPR000073">
    <property type="entry name" value="AB_hydrolase_1"/>
</dbReference>
<dbReference type="InterPro" id="IPR029058">
    <property type="entry name" value="AB_hydrolase_fold"/>
</dbReference>
<dbReference type="GO" id="GO:0016020">
    <property type="term" value="C:membrane"/>
    <property type="evidence" value="ECO:0007669"/>
    <property type="project" value="TreeGrafter"/>
</dbReference>
<keyword evidence="3" id="KW-0012">Acyltransferase</keyword>
<dbReference type="Pfam" id="PF00561">
    <property type="entry name" value="Abhydrolase_1"/>
    <property type="match status" value="1"/>
</dbReference>
<name>A0A0N7IG16_9BACE</name>
<dbReference type="EC" id="2.3.1.12" evidence="3"/>
<sequence length="280" mass="31614">MAMKRLLLTLMLLGTSLLIFAQDYPFSVVKSGTGKQTVIFIPGFACSGDVWAETVSVLKDSYTCYVLTMAGFSGVAPEDCPSFERWKMQIAKFIKEERIEKPILVGHSMGGGLALAIAAEFPELTGKIVIVDALPCLMALRVPDFKSAPDNDCTDLIDRITAMDEEQFAQMQRMSAATLTTDSLRFTEIVNWGLASDRKTYAKLFCDFSNTDLRECIKNIVVPSLVLLEPYFKHIDTVIKNQYKNLSVAQIRYADKGLHFVMFDDREWFIHQICEFIKER</sequence>
<gene>
    <name evidence="3" type="primary">acoC</name>
    <name evidence="3" type="ORF">BcellWH2_04531</name>
</gene>
<proteinExistence type="predicted"/>
<dbReference type="PANTHER" id="PTHR43798">
    <property type="entry name" value="MONOACYLGLYCEROL LIPASE"/>
    <property type="match status" value="1"/>
</dbReference>
<feature type="domain" description="AB hydrolase-1" evidence="2">
    <location>
        <begin position="37"/>
        <end position="145"/>
    </location>
</feature>
<dbReference type="AlphaFoldDB" id="A0A0N7IG16"/>
<dbReference type="KEGG" id="bcel:BcellWH2_04531"/>
<dbReference type="InterPro" id="IPR050266">
    <property type="entry name" value="AB_hydrolase_sf"/>
</dbReference>
<feature type="signal peptide" evidence="1">
    <location>
        <begin position="1"/>
        <end position="21"/>
    </location>
</feature>
<feature type="chain" id="PRO_5006013473" evidence="1">
    <location>
        <begin position="22"/>
        <end position="280"/>
    </location>
</feature>
<evidence type="ECO:0000259" key="2">
    <source>
        <dbReference type="Pfam" id="PF00561"/>
    </source>
</evidence>
<protein>
    <submittedName>
        <fullName evidence="3">Dihydrolipoyllysine-residue acetyltransferase component of acetoin cleaving system</fullName>
        <ecNumber evidence="3">2.3.1.12</ecNumber>
    </submittedName>
</protein>
<dbReference type="PANTHER" id="PTHR43798:SF33">
    <property type="entry name" value="HYDROLASE, PUTATIVE (AFU_ORTHOLOGUE AFUA_2G14860)-RELATED"/>
    <property type="match status" value="1"/>
</dbReference>